<feature type="transmembrane region" description="Helical" evidence="6">
    <location>
        <begin position="56"/>
        <end position="76"/>
    </location>
</feature>
<dbReference type="InterPro" id="IPR011701">
    <property type="entry name" value="MFS"/>
</dbReference>
<dbReference type="AlphaFoldDB" id="A0A4P7LSK4"/>
<geneLocation type="plasmid" evidence="8">
    <name>unnamed1</name>
</geneLocation>
<accession>A0A4P7LSK4</accession>
<proteinExistence type="predicted"/>
<sequence>MRQIDVHKLADDARFNRFHAGLLFWCALIIIFDGYDLAVVGIALPSIMKDMGVDATRAGFMVSSALFGMMFGAVIMGTIADRIGRPRAIAVCIALFSIFTAAAGMTHDPITFSITRFLAGLGIGGVMPNVVAQMTEFSPRKIRGTMVTLMFSGYSVGGMLAAVMGKSLIETYGWQSVFLAASVPVLIIPAVLKLMPESLPFLIQRSRLDTLKAVLVQMDPTYRAQMTDRFDLPQAEKGSSAPISMLFRDGRGFSTAMLWVAFFMCLFMVYALSSWLAKLMAGAGYSLGSALTFVLVLNFGAMAGAIGGGWLADKFNIKYVLVGMYALAAVSITLLGYKMSTEALFFVVALAGASTIGTQIVTYAYAGQYYPATVRGTGIGWASGVGRSGAILAPIVIGVLVSMSLPLQQNFAAMAVPAVIAVLAVLLIDHKRSASVIDSRSSQGAADSERTIVLDGAKPVQRSPSR</sequence>
<feature type="transmembrane region" description="Helical" evidence="6">
    <location>
        <begin position="176"/>
        <end position="195"/>
    </location>
</feature>
<feature type="transmembrane region" description="Helical" evidence="6">
    <location>
        <begin position="411"/>
        <end position="428"/>
    </location>
</feature>
<protein>
    <submittedName>
        <fullName evidence="8">MFS transporter</fullName>
    </submittedName>
</protein>
<feature type="transmembrane region" description="Helical" evidence="6">
    <location>
        <begin position="21"/>
        <end position="44"/>
    </location>
</feature>
<feature type="transmembrane region" description="Helical" evidence="6">
    <location>
        <begin position="256"/>
        <end position="277"/>
    </location>
</feature>
<evidence type="ECO:0000256" key="6">
    <source>
        <dbReference type="SAM" id="Phobius"/>
    </source>
</evidence>
<evidence type="ECO:0000256" key="1">
    <source>
        <dbReference type="ARBA" id="ARBA00004141"/>
    </source>
</evidence>
<feature type="transmembrane region" description="Helical" evidence="6">
    <location>
        <begin position="343"/>
        <end position="366"/>
    </location>
</feature>
<keyword evidence="2 6" id="KW-0812">Transmembrane</keyword>
<dbReference type="GO" id="GO:0046943">
    <property type="term" value="F:carboxylic acid transmembrane transporter activity"/>
    <property type="evidence" value="ECO:0007669"/>
    <property type="project" value="TreeGrafter"/>
</dbReference>
<dbReference type="CDD" id="cd17365">
    <property type="entry name" value="MFS_PcaK_like"/>
    <property type="match status" value="1"/>
</dbReference>
<feature type="transmembrane region" description="Helical" evidence="6">
    <location>
        <begin position="144"/>
        <end position="164"/>
    </location>
</feature>
<organism evidence="8 9">
    <name type="scientific">Cupriavidus oxalaticus</name>
    <dbReference type="NCBI Taxonomy" id="96344"/>
    <lineage>
        <taxon>Bacteria</taxon>
        <taxon>Pseudomonadati</taxon>
        <taxon>Pseudomonadota</taxon>
        <taxon>Betaproteobacteria</taxon>
        <taxon>Burkholderiales</taxon>
        <taxon>Burkholderiaceae</taxon>
        <taxon>Cupriavidus</taxon>
    </lineage>
</organism>
<comment type="subcellular location">
    <subcellularLocation>
        <location evidence="1">Membrane</location>
        <topology evidence="1">Multi-pass membrane protein</topology>
    </subcellularLocation>
</comment>
<keyword evidence="3 6" id="KW-1133">Transmembrane helix</keyword>
<dbReference type="PANTHER" id="PTHR23508">
    <property type="entry name" value="CARBOXYLIC ACID TRANSPORTER PROTEIN HOMOLOG"/>
    <property type="match status" value="1"/>
</dbReference>
<dbReference type="Gene3D" id="1.20.1250.20">
    <property type="entry name" value="MFS general substrate transporter like domains"/>
    <property type="match status" value="1"/>
</dbReference>
<evidence type="ECO:0000313" key="9">
    <source>
        <dbReference type="Proteomes" id="UP000295294"/>
    </source>
</evidence>
<dbReference type="PROSITE" id="PS50850">
    <property type="entry name" value="MFS"/>
    <property type="match status" value="1"/>
</dbReference>
<feature type="transmembrane region" description="Helical" evidence="6">
    <location>
        <begin position="319"/>
        <end position="337"/>
    </location>
</feature>
<evidence type="ECO:0000256" key="4">
    <source>
        <dbReference type="ARBA" id="ARBA00023136"/>
    </source>
</evidence>
<dbReference type="PANTHER" id="PTHR23508:SF10">
    <property type="entry name" value="CARBOXYLIC ACID TRANSPORTER PROTEIN HOMOLOG"/>
    <property type="match status" value="1"/>
</dbReference>
<reference evidence="8 9" key="1">
    <citation type="submission" date="2019-03" db="EMBL/GenBank/DDBJ databases">
        <title>Efficiently degradation of phenoxyalkanoic acid herbicides by Cupriavidus oxalaticus strain X32.</title>
        <authorList>
            <person name="Sheng X."/>
        </authorList>
    </citation>
    <scope>NUCLEOTIDE SEQUENCE [LARGE SCALE GENOMIC DNA]</scope>
    <source>
        <strain evidence="8 9">X32</strain>
        <plasmid evidence="8 9">unnamed1</plasmid>
    </source>
</reference>
<feature type="transmembrane region" description="Helical" evidence="6">
    <location>
        <begin position="289"/>
        <end position="312"/>
    </location>
</feature>
<dbReference type="RefSeq" id="WP_135706896.1">
    <property type="nucleotide sequence ID" value="NZ_CP038636.1"/>
</dbReference>
<dbReference type="GO" id="GO:0005886">
    <property type="term" value="C:plasma membrane"/>
    <property type="evidence" value="ECO:0007669"/>
    <property type="project" value="TreeGrafter"/>
</dbReference>
<dbReference type="Proteomes" id="UP000295294">
    <property type="component" value="Plasmid unnamed1"/>
</dbReference>
<name>A0A4P7LSK4_9BURK</name>
<dbReference type="Pfam" id="PF07690">
    <property type="entry name" value="MFS_1"/>
    <property type="match status" value="1"/>
</dbReference>
<feature type="transmembrane region" description="Helical" evidence="6">
    <location>
        <begin position="378"/>
        <end position="405"/>
    </location>
</feature>
<feature type="domain" description="Major facilitator superfamily (MFS) profile" evidence="7">
    <location>
        <begin position="22"/>
        <end position="433"/>
    </location>
</feature>
<keyword evidence="4 6" id="KW-0472">Membrane</keyword>
<evidence type="ECO:0000259" key="7">
    <source>
        <dbReference type="PROSITE" id="PS50850"/>
    </source>
</evidence>
<evidence type="ECO:0000256" key="3">
    <source>
        <dbReference type="ARBA" id="ARBA00022989"/>
    </source>
</evidence>
<dbReference type="EMBL" id="CP038636">
    <property type="protein sequence ID" value="QBY55657.1"/>
    <property type="molecule type" value="Genomic_DNA"/>
</dbReference>
<keyword evidence="8" id="KW-0614">Plasmid</keyword>
<evidence type="ECO:0000313" key="8">
    <source>
        <dbReference type="EMBL" id="QBY55657.1"/>
    </source>
</evidence>
<feature type="region of interest" description="Disordered" evidence="5">
    <location>
        <begin position="439"/>
        <end position="466"/>
    </location>
</feature>
<gene>
    <name evidence="8" type="ORF">E0W60_32230</name>
</gene>
<feature type="transmembrane region" description="Helical" evidence="6">
    <location>
        <begin position="113"/>
        <end position="132"/>
    </location>
</feature>
<dbReference type="KEGG" id="cox:E0W60_32230"/>
<dbReference type="InterPro" id="IPR036259">
    <property type="entry name" value="MFS_trans_sf"/>
</dbReference>
<evidence type="ECO:0000256" key="5">
    <source>
        <dbReference type="SAM" id="MobiDB-lite"/>
    </source>
</evidence>
<dbReference type="SUPFAM" id="SSF103473">
    <property type="entry name" value="MFS general substrate transporter"/>
    <property type="match status" value="1"/>
</dbReference>
<evidence type="ECO:0000256" key="2">
    <source>
        <dbReference type="ARBA" id="ARBA00022692"/>
    </source>
</evidence>
<dbReference type="OrthoDB" id="7066727at2"/>
<dbReference type="InterPro" id="IPR020846">
    <property type="entry name" value="MFS_dom"/>
</dbReference>
<feature type="transmembrane region" description="Helical" evidence="6">
    <location>
        <begin position="88"/>
        <end position="107"/>
    </location>
</feature>